<dbReference type="Proteomes" id="UP000335636">
    <property type="component" value="Unassembled WGS sequence"/>
</dbReference>
<feature type="coiled-coil region" evidence="2">
    <location>
        <begin position="129"/>
        <end position="170"/>
    </location>
</feature>
<dbReference type="PANTHER" id="PTHR10476">
    <property type="entry name" value="CHARGED MULTIVESICULAR BODY PROTEIN"/>
    <property type="match status" value="1"/>
</dbReference>
<dbReference type="Pfam" id="PF03357">
    <property type="entry name" value="Snf7"/>
    <property type="match status" value="1"/>
</dbReference>
<keyword evidence="5" id="KW-1185">Reference proteome</keyword>
<keyword evidence="2" id="KW-0175">Coiled coil</keyword>
<name>A0A5E4CJF1_MARMO</name>
<dbReference type="GO" id="GO:0007034">
    <property type="term" value="P:vacuolar transport"/>
    <property type="evidence" value="ECO:0007669"/>
    <property type="project" value="InterPro"/>
</dbReference>
<protein>
    <submittedName>
        <fullName evidence="3">Charged multivesicular body protein 2a</fullName>
    </submittedName>
</protein>
<evidence type="ECO:0000313" key="4">
    <source>
        <dbReference type="EMBL" id="VTJ81994.1"/>
    </source>
</evidence>
<evidence type="ECO:0000313" key="5">
    <source>
        <dbReference type="Proteomes" id="UP000335636"/>
    </source>
</evidence>
<gene>
    <name evidence="3" type="ORF">GHT09_017238</name>
    <name evidence="4" type="ORF">MONAX_5E009282</name>
</gene>
<dbReference type="Gene3D" id="6.10.140.1230">
    <property type="match status" value="1"/>
</dbReference>
<evidence type="ECO:0000256" key="1">
    <source>
        <dbReference type="ARBA" id="ARBA00006190"/>
    </source>
</evidence>
<evidence type="ECO:0000256" key="2">
    <source>
        <dbReference type="SAM" id="Coils"/>
    </source>
</evidence>
<comment type="similarity">
    <text evidence="1">Belongs to the SNF7 family.</text>
</comment>
<reference evidence="3" key="2">
    <citation type="submission" date="2020-08" db="EMBL/GenBank/DDBJ databases">
        <authorList>
            <person name="Shumante A."/>
            <person name="Zimin A.V."/>
            <person name="Puiu D."/>
            <person name="Salzberg S.L."/>
        </authorList>
    </citation>
    <scope>NUCLEOTIDE SEQUENCE</scope>
    <source>
        <strain evidence="3">WC2-LM</strain>
        <tissue evidence="3">Liver</tissue>
    </source>
</reference>
<dbReference type="AlphaFoldDB" id="A0A5E4CJF1"/>
<organism evidence="4 5">
    <name type="scientific">Marmota monax</name>
    <name type="common">Woodchuck</name>
    <dbReference type="NCBI Taxonomy" id="9995"/>
    <lineage>
        <taxon>Eukaryota</taxon>
        <taxon>Metazoa</taxon>
        <taxon>Chordata</taxon>
        <taxon>Craniata</taxon>
        <taxon>Vertebrata</taxon>
        <taxon>Euteleostomi</taxon>
        <taxon>Mammalia</taxon>
        <taxon>Eutheria</taxon>
        <taxon>Euarchontoglires</taxon>
        <taxon>Glires</taxon>
        <taxon>Rodentia</taxon>
        <taxon>Sciuromorpha</taxon>
        <taxon>Sciuridae</taxon>
        <taxon>Xerinae</taxon>
        <taxon>Marmotini</taxon>
        <taxon>Marmota</taxon>
    </lineage>
</organism>
<dbReference type="Proteomes" id="UP000662637">
    <property type="component" value="Unassembled WGS sequence"/>
</dbReference>
<proteinExistence type="inferred from homology"/>
<dbReference type="EMBL" id="CABDUW010001485">
    <property type="protein sequence ID" value="VTJ81994.1"/>
    <property type="molecule type" value="Genomic_DNA"/>
</dbReference>
<dbReference type="InterPro" id="IPR005024">
    <property type="entry name" value="Snf7_fam"/>
</dbReference>
<evidence type="ECO:0000313" key="3">
    <source>
        <dbReference type="EMBL" id="KAF7471744.1"/>
    </source>
</evidence>
<accession>A0A5E4CJF1</accession>
<sequence length="339" mass="38573">MHFSAADATRALARFTRAGLRPRERPRTFGKDTGTGAQALGRRPILVRVRASYFPAFRVWVGPVTSSRLIRKRRRRRRQNREAFVSGYARDLSKWRVTRKRKQLPVPAPACQRAPATMDLLFGRRKTPEELLRQNQRALNRAMRELDRERQKLETQEKKIIADIKKMAKQGQMDAVRIMAKDLVRTRRYVRKFVLMRANIQAVSLKIQTLKSNNSMAQAMKGVTKAMGTMNRQLKLPQIQKIMMEFERQAEIMDMKEEMMNDAIDDAMGDEEDEEESDAVVSQVLDELGLSLTDELSNLPSTGGSLSVAAGGKKAEATASALADADADLEERLKNLRRD</sequence>
<dbReference type="EMBL" id="WJEC01006688">
    <property type="protein sequence ID" value="KAF7471744.1"/>
    <property type="molecule type" value="Genomic_DNA"/>
</dbReference>
<reference evidence="4 5" key="1">
    <citation type="submission" date="2019-04" db="EMBL/GenBank/DDBJ databases">
        <authorList>
            <person name="Alioto T."/>
            <person name="Alioto T."/>
        </authorList>
    </citation>
    <scope>NUCLEOTIDE SEQUENCE [LARGE SCALE GENOMIC DNA]</scope>
</reference>